<proteinExistence type="predicted"/>
<sequence length="278" mass="32668">MGDRLLIDDIYFKKINEIYETLNKKPIRFNYVNLKKCKPSTLPSHIYSEDDLLKKINDWKEKYIYNESKDTDKLNILDPNEFTGEVKSFNTTILTDYIHHLYNPEDRYTKWNVPKNLTNEFKKYIGAIVCKIFSSNDPLFVEGHLNSLSTAICYCPERHKSELVFLYELLINEDEKLIEKSQNYESGSNEYIENIKVYIEEIIKRFIGTAKMKIFMQIFNNPENDQNVHLCNYWKYVLKDHVGIDVIGDKPTIYGSDKFNGQIGLGLEAFLKNSHQNG</sequence>
<dbReference type="Proteomes" id="UP000053780">
    <property type="component" value="Unassembled WGS sequence"/>
</dbReference>
<evidence type="ECO:0000313" key="2">
    <source>
        <dbReference type="Proteomes" id="UP000053780"/>
    </source>
</evidence>
<dbReference type="AlphaFoldDB" id="T0MLY4"/>
<accession>T0MLY4</accession>
<organism evidence="1 2">
    <name type="scientific">Vairimorpha apis BRL 01</name>
    <dbReference type="NCBI Taxonomy" id="1037528"/>
    <lineage>
        <taxon>Eukaryota</taxon>
        <taxon>Fungi</taxon>
        <taxon>Fungi incertae sedis</taxon>
        <taxon>Microsporidia</taxon>
        <taxon>Nosematidae</taxon>
        <taxon>Vairimorpha</taxon>
    </lineage>
</organism>
<dbReference type="EMBL" id="KE647048">
    <property type="protein sequence ID" value="EQB62020.1"/>
    <property type="molecule type" value="Genomic_DNA"/>
</dbReference>
<name>T0MLY4_9MICR</name>
<keyword evidence="2" id="KW-1185">Reference proteome</keyword>
<dbReference type="VEuPathDB" id="MicrosporidiaDB:NAPIS_ORF00405"/>
<protein>
    <submittedName>
        <fullName evidence="1">Uncharacterized protein</fullName>
    </submittedName>
</protein>
<reference evidence="1 2" key="1">
    <citation type="journal article" date="2013" name="BMC Genomics">
        <title>Genome sequencing and comparative genomics of honey bee microsporidia, Nosema apis reveal novel insights into host-parasite interactions.</title>
        <authorList>
            <person name="Chen Yp."/>
            <person name="Pettis J.S."/>
            <person name="Zhao Y."/>
            <person name="Liu X."/>
            <person name="Tallon L.J."/>
            <person name="Sadzewicz L.D."/>
            <person name="Li R."/>
            <person name="Zheng H."/>
            <person name="Huang S."/>
            <person name="Zhang X."/>
            <person name="Hamilton M.C."/>
            <person name="Pernal S.F."/>
            <person name="Melathopoulos A.P."/>
            <person name="Yan X."/>
            <person name="Evans J.D."/>
        </authorList>
    </citation>
    <scope>NUCLEOTIDE SEQUENCE [LARGE SCALE GENOMIC DNA]</scope>
    <source>
        <strain evidence="1 2">BRL 01</strain>
    </source>
</reference>
<evidence type="ECO:0000313" key="1">
    <source>
        <dbReference type="EMBL" id="EQB62020.1"/>
    </source>
</evidence>
<dbReference type="OrthoDB" id="2192264at2759"/>
<dbReference type="HOGENOM" id="CLU_068302_0_0_1"/>
<gene>
    <name evidence="1" type="ORF">NAPIS_ORF00405</name>
</gene>